<protein>
    <submittedName>
        <fullName evidence="2">Short-chain dehydrogenase</fullName>
    </submittedName>
</protein>
<keyword evidence="3" id="KW-1185">Reference proteome</keyword>
<dbReference type="Proteomes" id="UP000240653">
    <property type="component" value="Unassembled WGS sequence"/>
</dbReference>
<dbReference type="GO" id="GO:0030497">
    <property type="term" value="P:fatty acid elongation"/>
    <property type="evidence" value="ECO:0007669"/>
    <property type="project" value="TreeGrafter"/>
</dbReference>
<reference evidence="2 3" key="1">
    <citation type="submission" date="2018-03" db="EMBL/GenBank/DDBJ databases">
        <title>The draft genome of Mesorhizobium soli JCM 19897.</title>
        <authorList>
            <person name="Li L."/>
            <person name="Liu L."/>
            <person name="Liang L."/>
            <person name="Wang T."/>
            <person name="Zhang X."/>
        </authorList>
    </citation>
    <scope>NUCLEOTIDE SEQUENCE [LARGE SCALE GENOMIC DNA]</scope>
    <source>
        <strain evidence="2 3">JCM 19897</strain>
    </source>
</reference>
<evidence type="ECO:0000313" key="3">
    <source>
        <dbReference type="Proteomes" id="UP000240653"/>
    </source>
</evidence>
<dbReference type="FunFam" id="3.40.50.720:FF:000084">
    <property type="entry name" value="Short-chain dehydrogenase reductase"/>
    <property type="match status" value="1"/>
</dbReference>
<dbReference type="PROSITE" id="PS00061">
    <property type="entry name" value="ADH_SHORT"/>
    <property type="match status" value="1"/>
</dbReference>
<gene>
    <name evidence="2" type="ORF">C7I85_05040</name>
</gene>
<dbReference type="OrthoDB" id="9789398at2"/>
<dbReference type="PANTHER" id="PTHR42760">
    <property type="entry name" value="SHORT-CHAIN DEHYDROGENASES/REDUCTASES FAMILY MEMBER"/>
    <property type="match status" value="1"/>
</dbReference>
<organism evidence="2 3">
    <name type="scientific">Pseudaminobacter soli</name>
    <name type="common">ex Li et al. 2025</name>
    <dbReference type="NCBI Taxonomy" id="1295366"/>
    <lineage>
        <taxon>Bacteria</taxon>
        <taxon>Pseudomonadati</taxon>
        <taxon>Pseudomonadota</taxon>
        <taxon>Alphaproteobacteria</taxon>
        <taxon>Hyphomicrobiales</taxon>
        <taxon>Phyllobacteriaceae</taxon>
        <taxon>Pseudaminobacter</taxon>
    </lineage>
</organism>
<dbReference type="Pfam" id="PF13561">
    <property type="entry name" value="adh_short_C2"/>
    <property type="match status" value="1"/>
</dbReference>
<dbReference type="InterPro" id="IPR020904">
    <property type="entry name" value="Sc_DH/Rdtase_CS"/>
</dbReference>
<dbReference type="RefSeq" id="WP_106722843.1">
    <property type="nucleotide sequence ID" value="NZ_PXYL01000002.1"/>
</dbReference>
<dbReference type="GO" id="GO:0016616">
    <property type="term" value="F:oxidoreductase activity, acting on the CH-OH group of donors, NAD or NADP as acceptor"/>
    <property type="evidence" value="ECO:0007669"/>
    <property type="project" value="TreeGrafter"/>
</dbReference>
<dbReference type="PRINTS" id="PR00080">
    <property type="entry name" value="SDRFAMILY"/>
</dbReference>
<dbReference type="EMBL" id="PXYL01000002">
    <property type="protein sequence ID" value="PSJ62935.1"/>
    <property type="molecule type" value="Genomic_DNA"/>
</dbReference>
<dbReference type="AlphaFoldDB" id="A0A2P7SKM1"/>
<dbReference type="InterPro" id="IPR036291">
    <property type="entry name" value="NAD(P)-bd_dom_sf"/>
</dbReference>
<evidence type="ECO:0000313" key="2">
    <source>
        <dbReference type="EMBL" id="PSJ62935.1"/>
    </source>
</evidence>
<dbReference type="InterPro" id="IPR002347">
    <property type="entry name" value="SDR_fam"/>
</dbReference>
<evidence type="ECO:0000256" key="1">
    <source>
        <dbReference type="ARBA" id="ARBA00006484"/>
    </source>
</evidence>
<proteinExistence type="inferred from homology"/>
<dbReference type="PRINTS" id="PR00081">
    <property type="entry name" value="GDHRDH"/>
</dbReference>
<dbReference type="Gene3D" id="3.40.50.720">
    <property type="entry name" value="NAD(P)-binding Rossmann-like Domain"/>
    <property type="match status" value="1"/>
</dbReference>
<accession>A0A2P7SKM1</accession>
<dbReference type="PANTHER" id="PTHR42760:SF40">
    <property type="entry name" value="3-OXOACYL-[ACYL-CARRIER-PROTEIN] REDUCTASE, CHLOROPLASTIC"/>
    <property type="match status" value="1"/>
</dbReference>
<name>A0A2P7SKM1_9HYPH</name>
<dbReference type="SUPFAM" id="SSF51735">
    <property type="entry name" value="NAD(P)-binding Rossmann-fold domains"/>
    <property type="match status" value="1"/>
</dbReference>
<comment type="caution">
    <text evidence="2">The sequence shown here is derived from an EMBL/GenBank/DDBJ whole genome shotgun (WGS) entry which is preliminary data.</text>
</comment>
<comment type="similarity">
    <text evidence="1">Belongs to the short-chain dehydrogenases/reductases (SDR) family.</text>
</comment>
<sequence length="252" mass="26544">MSVATGRFEGKLAMVTGAGNGIGAATARRFVAEGARVAAIDLDAAGLAEGLGDLPQDRVLTMAGDCTDIAVLEVFHAAATKEFGPVDILFNNVGQSGRERSAPFHASHEEVWRFVFEVSLFSTMRLSRLVAPAMRERGGRIVNMSSDAAFVGDAGLVDYATAKMGIVGFTRSLARELAPHGVTVNAVAPGAIRTRAHDKMPVEVLDRIKAATPAGFVGEPEDVAGVVCFLASQDARFITGQTLLIDGGRWMI</sequence>